<dbReference type="RefSeq" id="WP_369702617.1">
    <property type="nucleotide sequence ID" value="NZ_JBGEWD010000001.1"/>
</dbReference>
<comment type="caution">
    <text evidence="1">The sequence shown here is derived from an EMBL/GenBank/DDBJ whole genome shotgun (WGS) entry which is preliminary data.</text>
</comment>
<dbReference type="EMBL" id="JBGEWD010000001">
    <property type="protein sequence ID" value="MEY7998723.1"/>
    <property type="molecule type" value="Genomic_DNA"/>
</dbReference>
<gene>
    <name evidence="1" type="ORF">AB8U03_00660</name>
</gene>
<keyword evidence="2" id="KW-1185">Reference proteome</keyword>
<evidence type="ECO:0000313" key="2">
    <source>
        <dbReference type="Proteomes" id="UP001564657"/>
    </source>
</evidence>
<dbReference type="Proteomes" id="UP001564657">
    <property type="component" value="Unassembled WGS sequence"/>
</dbReference>
<proteinExistence type="predicted"/>
<protein>
    <submittedName>
        <fullName evidence="1">Uncharacterized protein</fullName>
    </submittedName>
</protein>
<organism evidence="1 2">
    <name type="scientific">Clostridium moutaii</name>
    <dbReference type="NCBI Taxonomy" id="3240932"/>
    <lineage>
        <taxon>Bacteria</taxon>
        <taxon>Bacillati</taxon>
        <taxon>Bacillota</taxon>
        <taxon>Clostridia</taxon>
        <taxon>Eubacteriales</taxon>
        <taxon>Clostridiaceae</taxon>
        <taxon>Clostridium</taxon>
    </lineage>
</organism>
<accession>A0ABV4BPM8</accession>
<evidence type="ECO:0000313" key="1">
    <source>
        <dbReference type="EMBL" id="MEY7998723.1"/>
    </source>
</evidence>
<reference evidence="1 2" key="1">
    <citation type="submission" date="2024-08" db="EMBL/GenBank/DDBJ databases">
        <title>Clostridium lapicellarii sp. nov., and Clostridium renhuaiense sp. nov., two species isolated from the mud in a fermentation cellar used for producing sauce-flavour Chinese liquors.</title>
        <authorList>
            <person name="Yang F."/>
            <person name="Wang H."/>
            <person name="Chen L.Q."/>
            <person name="Zhou N."/>
            <person name="Lu J.J."/>
            <person name="Pu X.X."/>
            <person name="Wan B."/>
            <person name="Wang L."/>
            <person name="Liu S.J."/>
        </authorList>
    </citation>
    <scope>NUCLEOTIDE SEQUENCE [LARGE SCALE GENOMIC DNA]</scope>
    <source>
        <strain evidence="1 2">MT-5</strain>
    </source>
</reference>
<sequence>MASDKSEKILIDKNCIDMLISGLKNIKISTREKSTRKEVERILNFLQEELNRNNISLKERIFEKMKETKSTDPSMNANLYILYRNLDSGQISEEQALELFRMYVKIEPYDRTI</sequence>
<name>A0ABV4BPM8_9CLOT</name>